<evidence type="ECO:0000256" key="1">
    <source>
        <dbReference type="ARBA" id="ARBA00004247"/>
    </source>
</evidence>
<dbReference type="InterPro" id="IPR049883">
    <property type="entry name" value="NOTCH1_EGF-like"/>
</dbReference>
<evidence type="ECO:0000256" key="5">
    <source>
        <dbReference type="ARBA" id="ARBA00022553"/>
    </source>
</evidence>
<feature type="disulfide bond" evidence="15">
    <location>
        <begin position="190"/>
        <end position="200"/>
    </location>
</feature>
<dbReference type="PROSITE" id="PS00010">
    <property type="entry name" value="ASX_HYDROXYL"/>
    <property type="match status" value="14"/>
</dbReference>
<dbReference type="SUPFAM" id="SSF57196">
    <property type="entry name" value="EGF/Laminin"/>
    <property type="match status" value="14"/>
</dbReference>
<dbReference type="GO" id="GO:0008593">
    <property type="term" value="P:regulation of Notch signaling pathway"/>
    <property type="evidence" value="ECO:0007669"/>
    <property type="project" value="UniProtKB-ARBA"/>
</dbReference>
<dbReference type="Gene3D" id="2.10.25.10">
    <property type="entry name" value="Laminin"/>
    <property type="match status" value="18"/>
</dbReference>
<feature type="disulfide bond" evidence="15">
    <location>
        <begin position="1303"/>
        <end position="1312"/>
    </location>
</feature>
<dbReference type="GO" id="GO:0016324">
    <property type="term" value="C:apical plasma membrane"/>
    <property type="evidence" value="ECO:0007669"/>
    <property type="project" value="UniProtKB-SubCell"/>
</dbReference>
<feature type="domain" description="EGF-like" evidence="18">
    <location>
        <begin position="262"/>
        <end position="306"/>
    </location>
</feature>
<dbReference type="PANTHER" id="PTHR12916">
    <property type="entry name" value="CYTOCHROME C OXIDASE POLYPEPTIDE VIC-2"/>
    <property type="match status" value="1"/>
</dbReference>
<dbReference type="CDD" id="cd00054">
    <property type="entry name" value="EGF_CA"/>
    <property type="match status" value="12"/>
</dbReference>
<evidence type="ECO:0000256" key="6">
    <source>
        <dbReference type="ARBA" id="ARBA00022692"/>
    </source>
</evidence>
<feature type="domain" description="EGF-like" evidence="18">
    <location>
        <begin position="803"/>
        <end position="842"/>
    </location>
</feature>
<keyword evidence="10" id="KW-0106">Calcium</keyword>
<gene>
    <name evidence="19" type="ORF">DGYR_LOCUS10548</name>
</gene>
<dbReference type="PRINTS" id="PR01983">
    <property type="entry name" value="NOTCH"/>
</dbReference>
<dbReference type="FunFam" id="2.10.25.10:FF:000391">
    <property type="entry name" value="Weary, isoform C"/>
    <property type="match status" value="1"/>
</dbReference>
<keyword evidence="5" id="KW-0597">Phosphoprotein</keyword>
<feature type="disulfide bond" evidence="15">
    <location>
        <begin position="1186"/>
        <end position="1195"/>
    </location>
</feature>
<feature type="domain" description="EGF-like" evidence="18">
    <location>
        <begin position="1353"/>
        <end position="1390"/>
    </location>
</feature>
<accession>A0A7I8W2J1</accession>
<feature type="domain" description="EGF-like" evidence="18">
    <location>
        <begin position="1071"/>
        <end position="1107"/>
    </location>
</feature>
<dbReference type="GO" id="GO:0005112">
    <property type="term" value="F:Notch binding"/>
    <property type="evidence" value="ECO:0007669"/>
    <property type="project" value="TreeGrafter"/>
</dbReference>
<dbReference type="SMART" id="SM00181">
    <property type="entry name" value="EGF"/>
    <property type="match status" value="22"/>
</dbReference>
<feature type="domain" description="EGF-like" evidence="18">
    <location>
        <begin position="148"/>
        <end position="184"/>
    </location>
</feature>
<dbReference type="FunFam" id="2.10.25.10:FF:000031">
    <property type="entry name" value="neurogenic locus notch homolog protein 3"/>
    <property type="match status" value="1"/>
</dbReference>
<dbReference type="PROSITE" id="PS01187">
    <property type="entry name" value="EGF_CA"/>
    <property type="match status" value="7"/>
</dbReference>
<dbReference type="PROSITE" id="PS50026">
    <property type="entry name" value="EGF_3"/>
    <property type="match status" value="20"/>
</dbReference>
<dbReference type="InterPro" id="IPR018097">
    <property type="entry name" value="EGF_Ca-bd_CS"/>
</dbReference>
<dbReference type="GO" id="GO:0048592">
    <property type="term" value="P:eye morphogenesis"/>
    <property type="evidence" value="ECO:0007669"/>
    <property type="project" value="UniProtKB-ARBA"/>
</dbReference>
<feature type="disulfide bond" evidence="15">
    <location>
        <begin position="136"/>
        <end position="145"/>
    </location>
</feature>
<evidence type="ECO:0000256" key="9">
    <source>
        <dbReference type="ARBA" id="ARBA00022782"/>
    </source>
</evidence>
<dbReference type="GO" id="GO:0005509">
    <property type="term" value="F:calcium ion binding"/>
    <property type="evidence" value="ECO:0007669"/>
    <property type="project" value="InterPro"/>
</dbReference>
<feature type="domain" description="EGF-like" evidence="18">
    <location>
        <begin position="1392"/>
        <end position="1429"/>
    </location>
</feature>
<evidence type="ECO:0000259" key="18">
    <source>
        <dbReference type="PROSITE" id="PS50026"/>
    </source>
</evidence>
<dbReference type="GO" id="GO:0080090">
    <property type="term" value="P:regulation of primary metabolic process"/>
    <property type="evidence" value="ECO:0007669"/>
    <property type="project" value="UniProtKB-ARBA"/>
</dbReference>
<organism evidence="19 20">
    <name type="scientific">Dimorphilus gyrociliatus</name>
    <dbReference type="NCBI Taxonomy" id="2664684"/>
    <lineage>
        <taxon>Eukaryota</taxon>
        <taxon>Metazoa</taxon>
        <taxon>Spiralia</taxon>
        <taxon>Lophotrochozoa</taxon>
        <taxon>Annelida</taxon>
        <taxon>Polychaeta</taxon>
        <taxon>Polychaeta incertae sedis</taxon>
        <taxon>Dinophilidae</taxon>
        <taxon>Dimorphilus</taxon>
    </lineage>
</organism>
<dbReference type="GO" id="GO:0051093">
    <property type="term" value="P:negative regulation of developmental process"/>
    <property type="evidence" value="ECO:0007669"/>
    <property type="project" value="UniProtKB-ARBA"/>
</dbReference>
<feature type="disulfide bond" evidence="15">
    <location>
        <begin position="832"/>
        <end position="841"/>
    </location>
</feature>
<feature type="domain" description="EGF-like" evidence="18">
    <location>
        <begin position="1109"/>
        <end position="1153"/>
    </location>
</feature>
<feature type="domain" description="EGF-like" evidence="18">
    <location>
        <begin position="186"/>
        <end position="222"/>
    </location>
</feature>
<dbReference type="GO" id="GO:0048468">
    <property type="term" value="P:cell development"/>
    <property type="evidence" value="ECO:0007669"/>
    <property type="project" value="UniProtKB-ARBA"/>
</dbReference>
<dbReference type="GO" id="GO:0009967">
    <property type="term" value="P:positive regulation of signal transduction"/>
    <property type="evidence" value="ECO:0007669"/>
    <property type="project" value="UniProtKB-ARBA"/>
</dbReference>
<dbReference type="PROSITE" id="PS01186">
    <property type="entry name" value="EGF_2"/>
    <property type="match status" value="13"/>
</dbReference>
<evidence type="ECO:0000256" key="10">
    <source>
        <dbReference type="ARBA" id="ARBA00022837"/>
    </source>
</evidence>
<dbReference type="FunFam" id="2.10.25.10:FF:000006">
    <property type="entry name" value="Versican core protein-like isoform 1"/>
    <property type="match status" value="1"/>
</dbReference>
<dbReference type="FunFam" id="2.10.25.10:FF:000122">
    <property type="entry name" value="Protein crumbs homolog 2"/>
    <property type="match status" value="2"/>
</dbReference>
<feature type="disulfide bond" evidence="15">
    <location>
        <begin position="1227"/>
        <end position="1236"/>
    </location>
</feature>
<feature type="disulfide bond" evidence="15">
    <location>
        <begin position="1038"/>
        <end position="1048"/>
    </location>
</feature>
<dbReference type="FunFam" id="2.10.25.10:FF:000472">
    <property type="entry name" value="Uncharacterized protein, isoform A"/>
    <property type="match status" value="1"/>
</dbReference>
<feature type="domain" description="EGF-like" evidence="18">
    <location>
        <begin position="224"/>
        <end position="260"/>
    </location>
</feature>
<keyword evidence="11 17" id="KW-1133">Transmembrane helix</keyword>
<evidence type="ECO:0000256" key="17">
    <source>
        <dbReference type="SAM" id="Phobius"/>
    </source>
</evidence>
<feature type="domain" description="EGF-like" evidence="18">
    <location>
        <begin position="1198"/>
        <end position="1237"/>
    </location>
</feature>
<dbReference type="GO" id="GO:0003002">
    <property type="term" value="P:regionalization"/>
    <property type="evidence" value="ECO:0007669"/>
    <property type="project" value="UniProtKB-ARBA"/>
</dbReference>
<keyword evidence="7" id="KW-0732">Signal</keyword>
<name>A0A7I8W2J1_9ANNE</name>
<keyword evidence="2" id="KW-0217">Developmental protein</keyword>
<dbReference type="InterPro" id="IPR000152">
    <property type="entry name" value="EGF-type_Asp/Asn_hydroxyl_site"/>
</dbReference>
<keyword evidence="8" id="KW-0677">Repeat</keyword>
<keyword evidence="9" id="KW-0221">Differentiation</keyword>
<dbReference type="PANTHER" id="PTHR12916:SF4">
    <property type="entry name" value="UNINFLATABLE, ISOFORM C"/>
    <property type="match status" value="1"/>
</dbReference>
<feature type="domain" description="EGF-like" evidence="18">
    <location>
        <begin position="603"/>
        <end position="639"/>
    </location>
</feature>
<evidence type="ECO:0000256" key="11">
    <source>
        <dbReference type="ARBA" id="ARBA00022989"/>
    </source>
</evidence>
<feature type="disulfide bond" evidence="15">
    <location>
        <begin position="334"/>
        <end position="343"/>
    </location>
</feature>
<dbReference type="Proteomes" id="UP000549394">
    <property type="component" value="Unassembled WGS sequence"/>
</dbReference>
<keyword evidence="14" id="KW-0325">Glycoprotein</keyword>
<dbReference type="FunFam" id="2.10.25.10:FF:000321">
    <property type="entry name" value="Protein delta homolog 1"/>
    <property type="match status" value="1"/>
</dbReference>
<dbReference type="InterPro" id="IPR009030">
    <property type="entry name" value="Growth_fac_rcpt_cys_sf"/>
</dbReference>
<reference evidence="19 20" key="1">
    <citation type="submission" date="2020-08" db="EMBL/GenBank/DDBJ databases">
        <authorList>
            <person name="Hejnol A."/>
        </authorList>
    </citation>
    <scope>NUCLEOTIDE SEQUENCE [LARGE SCALE GENOMIC DNA]</scope>
</reference>
<dbReference type="FunFam" id="2.10.25.10:FF:000565">
    <property type="entry name" value="Predicted protein"/>
    <property type="match status" value="1"/>
</dbReference>
<dbReference type="FunFam" id="2.10.25.10:FF:000080">
    <property type="entry name" value="Neurogenic locus notch 1"/>
    <property type="match status" value="1"/>
</dbReference>
<comment type="caution">
    <text evidence="19">The sequence shown here is derived from an EMBL/GenBank/DDBJ whole genome shotgun (WGS) entry which is preliminary data.</text>
</comment>
<dbReference type="Pfam" id="PF00008">
    <property type="entry name" value="EGF"/>
    <property type="match status" value="6"/>
</dbReference>
<feature type="disulfide bond" evidence="15">
    <location>
        <begin position="174"/>
        <end position="183"/>
    </location>
</feature>
<dbReference type="GO" id="GO:0007219">
    <property type="term" value="P:Notch signaling pathway"/>
    <property type="evidence" value="ECO:0007669"/>
    <property type="project" value="TreeGrafter"/>
</dbReference>
<evidence type="ECO:0000256" key="15">
    <source>
        <dbReference type="PROSITE-ProRule" id="PRU00076"/>
    </source>
</evidence>
<dbReference type="InterPro" id="IPR001881">
    <property type="entry name" value="EGF-like_Ca-bd_dom"/>
</dbReference>
<dbReference type="Gene3D" id="2.60.120.200">
    <property type="match status" value="1"/>
</dbReference>
<dbReference type="GO" id="GO:0060255">
    <property type="term" value="P:regulation of macromolecule metabolic process"/>
    <property type="evidence" value="ECO:0007669"/>
    <property type="project" value="UniProtKB-ARBA"/>
</dbReference>
<feature type="domain" description="EGF-like" evidence="18">
    <location>
        <begin position="1277"/>
        <end position="1313"/>
    </location>
</feature>
<feature type="disulfide bond" evidence="15">
    <location>
        <begin position="1456"/>
        <end position="1465"/>
    </location>
</feature>
<comment type="subcellular location">
    <subcellularLocation>
        <location evidence="1">Apical cell membrane</location>
        <topology evidence="1">Single-pass type I membrane protein</topology>
    </subcellularLocation>
</comment>
<feature type="disulfide bond" evidence="15">
    <location>
        <begin position="1341"/>
        <end position="1350"/>
    </location>
</feature>
<evidence type="ECO:0000256" key="4">
    <source>
        <dbReference type="ARBA" id="ARBA00022536"/>
    </source>
</evidence>
<feature type="domain" description="EGF-like" evidence="18">
    <location>
        <begin position="1315"/>
        <end position="1351"/>
    </location>
</feature>
<evidence type="ECO:0000256" key="2">
    <source>
        <dbReference type="ARBA" id="ARBA00022473"/>
    </source>
</evidence>
<feature type="domain" description="EGF-like" evidence="18">
    <location>
        <begin position="1156"/>
        <end position="1196"/>
    </location>
</feature>
<dbReference type="Pfam" id="PF12661">
    <property type="entry name" value="hEGF"/>
    <property type="match status" value="3"/>
</dbReference>
<dbReference type="InterPro" id="IPR000742">
    <property type="entry name" value="EGF"/>
</dbReference>
<feature type="domain" description="EGF-like" evidence="18">
    <location>
        <begin position="308"/>
        <end position="344"/>
    </location>
</feature>
<feature type="disulfide bond" evidence="15">
    <location>
        <begin position="296"/>
        <end position="305"/>
    </location>
</feature>
<dbReference type="SMART" id="SM00179">
    <property type="entry name" value="EGF_CA"/>
    <property type="match status" value="17"/>
</dbReference>
<evidence type="ECO:0000256" key="3">
    <source>
        <dbReference type="ARBA" id="ARBA00022475"/>
    </source>
</evidence>
<dbReference type="SUPFAM" id="SSF49899">
    <property type="entry name" value="Concanavalin A-like lectins/glucanases"/>
    <property type="match status" value="2"/>
</dbReference>
<feature type="region of interest" description="Disordered" evidence="16">
    <location>
        <begin position="1519"/>
        <end position="1545"/>
    </location>
</feature>
<dbReference type="EMBL" id="CAJFCJ010000018">
    <property type="protein sequence ID" value="CAD5122786.1"/>
    <property type="molecule type" value="Genomic_DNA"/>
</dbReference>
<feature type="disulfide bond" evidence="15">
    <location>
        <begin position="1059"/>
        <end position="1068"/>
    </location>
</feature>
<keyword evidence="4 15" id="KW-0245">EGF-like domain</keyword>
<keyword evidence="13 15" id="KW-1015">Disulfide bond</keyword>
<protein>
    <submittedName>
        <fullName evidence="19">DgyrCDS11192</fullName>
    </submittedName>
</protein>
<feature type="disulfide bond" evidence="15">
    <location>
        <begin position="629"/>
        <end position="638"/>
    </location>
</feature>
<feature type="disulfide bond" evidence="15">
    <location>
        <begin position="1265"/>
        <end position="1274"/>
    </location>
</feature>
<keyword evidence="20" id="KW-1185">Reference proteome</keyword>
<dbReference type="PROSITE" id="PS00022">
    <property type="entry name" value="EGF_1"/>
    <property type="match status" value="15"/>
</dbReference>
<feature type="transmembrane region" description="Helical" evidence="17">
    <location>
        <begin position="1483"/>
        <end position="1508"/>
    </location>
</feature>
<dbReference type="FunFam" id="2.10.25.10:FF:000173">
    <property type="entry name" value="Neurogenic locus notch protein 2"/>
    <property type="match status" value="1"/>
</dbReference>
<dbReference type="GO" id="GO:0051241">
    <property type="term" value="P:negative regulation of multicellular organismal process"/>
    <property type="evidence" value="ECO:0007669"/>
    <property type="project" value="UniProtKB-ARBA"/>
</dbReference>
<feature type="domain" description="EGF-like" evidence="18">
    <location>
        <begin position="1239"/>
        <end position="1275"/>
    </location>
</feature>
<evidence type="ECO:0000256" key="7">
    <source>
        <dbReference type="ARBA" id="ARBA00022729"/>
    </source>
</evidence>
<sequence length="1545" mass="171281">MVVCYNIDSRLCFIVVFQLFIGLTFNQNCEPKRYDLTKYGGQIFNVTRSGATCTENICAKATAHLYCLNNGTCINNRCSCPQIGGTGEFYLGIHCQYKQSYCTALPEQDLPACKNGGNCTSVDITDENQRGYVCSCPSGFTGSRCETDINECSSSPCSSNGECKNLANKFICICQAGYTGRLCNSEIDECSSSPCLNGTCKNLINKYECNCSGTGYEGENCEKLIDNCKSNPCQNEGQCINEINNYKCICKIGFNGKNCEIDVDECQSNPCFNKAICQQKSPESPPDERAGFSCSCLPGFTGTLCKEEINDCINHMCSENGLCVDKVNGYECVCKSGFTGRYCEENINECLLYEPCLNGGTCEDGINDYTCHCPYPNKLNMYFGDKNCSTELIGCKNGNPCGSGICLPSFRGGIDDSFDCDCNKETTGQICERSAVVSFDGESAWRTEGRGKPTGIPASGVKIEFWFRTTITGRTLFGALSSGLSVNLLLNDSYSLVGKLGEVTISIDANKNIANGVENFISFEIRPSFLELQLITDGVNITTTEHFPSKNVEMNDMTFGGAWECPTECFVGCMSGVYIYPSEKAERVKKYIEAPQGAQTCPRKVQCRNDTCLGRGLCQDLWFDFQCICNRPFVGRNCEFEVSALTFYDSTSIQYRIDNFKASNLEISFYFRTRSTNLDLITLEISQFNYNFYMNRSILNFNEKGLISRDFADGKSHFITIAISDNGKLNVKVDSYFTTVDISRRVLSNILIKIRPQSKVSIQDIRLNEKLLLLHDSPLLQKFFNDSFIPETSSGQIEYGEVTADKCDQNVCNSTNTLNCTNIFYDDYHCTCKRDWTGKICNINDFCFEDPCKDIPDTACQNRPSSGGFYCVANTTLEKSVIFKYDTQRQFAQLKNTLQIEFRSRTPSTLFKMTNSQTEFQLRVNLEEIILIYQSAQCAFKSSLLDGEWREIKLTFSDNGITYEGEVCDRIKNETILNNLAKDEAEIVVGENYQGCMGQLYLGDELLSWIQNQPGLSSLYKLADSSAISMGCNPPNMCSPSPCVYGKCSDNFYQYSCSCENGWEGQNCSKDKNECNSNICENGATCLNLPGNFQCTCSPGYTGKRCENDIDYCELYKNNTNEKACLNNGTCTDLLLGFNCTCPNENVTGHRCQYSPKSDCNTVDICRNGSTCTSTLTDFFQWKCECANGFEGRHCDQEIDYCLKYNNPCKNGTCENDKTTFNYTCNCFPGFTSALCDEDIDECETNPCKNGAKCNNLVNAYECSCREGWKGFNCDEDINECEQNPCENSGTCTNLPGNYSCQCTQFYQGVNCTEDVDECKNEICKNGATCVNSIGSYKCNCAAGWTSTNCDENIDECLINPCQNGGTCIDGLNEYTCNCTATGYMGKNCTRDVNECLTSGFCSNGGTCSNIIGSYNCTCTADYMGPKCQIRNPCADENCNGNGNCTPVDAIPKCNCFEGWEGNKCQTKLREVSTKATDENVGLIAGLSVVSILLCLIALLTIILILIARKKRADRGVYSPSKQEVNGSRVDMNNVLKPPPEERLI</sequence>
<evidence type="ECO:0000256" key="13">
    <source>
        <dbReference type="ARBA" id="ARBA00023157"/>
    </source>
</evidence>
<feature type="domain" description="EGF-like" evidence="18">
    <location>
        <begin position="1430"/>
        <end position="1466"/>
    </location>
</feature>
<proteinExistence type="predicted"/>
<dbReference type="InterPro" id="IPR013320">
    <property type="entry name" value="ConA-like_dom_sf"/>
</dbReference>
<evidence type="ECO:0000313" key="19">
    <source>
        <dbReference type="EMBL" id="CAD5122786.1"/>
    </source>
</evidence>
<dbReference type="PRINTS" id="PR00010">
    <property type="entry name" value="EGFBLOOD"/>
</dbReference>
<evidence type="ECO:0000256" key="12">
    <source>
        <dbReference type="ARBA" id="ARBA00023136"/>
    </source>
</evidence>
<evidence type="ECO:0000256" key="16">
    <source>
        <dbReference type="SAM" id="MobiDB-lite"/>
    </source>
</evidence>
<feature type="disulfide bond" evidence="15">
    <location>
        <begin position="250"/>
        <end position="259"/>
    </location>
</feature>
<feature type="disulfide bond" evidence="15">
    <location>
        <begin position="1419"/>
        <end position="1428"/>
    </location>
</feature>
<keyword evidence="12 17" id="KW-0472">Membrane</keyword>
<feature type="domain" description="EGF-like" evidence="18">
    <location>
        <begin position="1034"/>
        <end position="1069"/>
    </location>
</feature>
<feature type="domain" description="EGF-like" evidence="18">
    <location>
        <begin position="104"/>
        <end position="146"/>
    </location>
</feature>
<evidence type="ECO:0000256" key="8">
    <source>
        <dbReference type="ARBA" id="ARBA00022737"/>
    </source>
</evidence>
<evidence type="ECO:0000313" key="20">
    <source>
        <dbReference type="Proteomes" id="UP000549394"/>
    </source>
</evidence>
<dbReference type="GO" id="GO:0030182">
    <property type="term" value="P:neuron differentiation"/>
    <property type="evidence" value="ECO:0007669"/>
    <property type="project" value="UniProtKB-ARBA"/>
</dbReference>
<dbReference type="InterPro" id="IPR013032">
    <property type="entry name" value="EGF-like_CS"/>
</dbReference>
<dbReference type="SUPFAM" id="SSF57184">
    <property type="entry name" value="Growth factor receptor domain"/>
    <property type="match status" value="1"/>
</dbReference>
<dbReference type="Pfam" id="PF07645">
    <property type="entry name" value="EGF_CA"/>
    <property type="match status" value="3"/>
</dbReference>
<keyword evidence="3" id="KW-1003">Cell membrane</keyword>
<evidence type="ECO:0000256" key="14">
    <source>
        <dbReference type="ARBA" id="ARBA00023180"/>
    </source>
</evidence>
<dbReference type="OrthoDB" id="283575at2759"/>
<feature type="domain" description="EGF-like" evidence="18">
    <location>
        <begin position="346"/>
        <end position="389"/>
    </location>
</feature>
<feature type="disulfide bond" evidence="15">
    <location>
        <begin position="1097"/>
        <end position="1106"/>
    </location>
</feature>
<keyword evidence="6 17" id="KW-0812">Transmembrane</keyword>
<comment type="caution">
    <text evidence="15">Lacks conserved residue(s) required for the propagation of feature annotation.</text>
</comment>